<dbReference type="EC" id="6.3.5.5" evidence="8"/>
<dbReference type="Proteomes" id="UP000824260">
    <property type="component" value="Unassembled WGS sequence"/>
</dbReference>
<protein>
    <recommendedName>
        <fullName evidence="8">Carbamoyl phosphate synthase small chain</fullName>
        <ecNumber evidence="8">6.3.5.5</ecNumber>
    </recommendedName>
    <alternativeName>
        <fullName evidence="8">Carbamoyl phosphate synthetase glutamine chain</fullName>
    </alternativeName>
</protein>
<evidence type="ECO:0000256" key="6">
    <source>
        <dbReference type="ARBA" id="ARBA00022962"/>
    </source>
</evidence>
<comment type="pathway">
    <text evidence="8">Pyrimidine metabolism; UMP biosynthesis via de novo pathway; (S)-dihydroorotate from bicarbonate: step 1/3.</text>
</comment>
<name>A0A9D1CYZ1_9FIRM</name>
<dbReference type="Gene3D" id="3.50.30.20">
    <property type="entry name" value="Carbamoyl-phosphate synthase small subunit, N-terminal domain"/>
    <property type="match status" value="1"/>
</dbReference>
<feature type="binding site" evidence="8">
    <location>
        <position position="329"/>
    </location>
    <ligand>
        <name>L-glutamine</name>
        <dbReference type="ChEBI" id="CHEBI:58359"/>
    </ligand>
</feature>
<dbReference type="InterPro" id="IPR017926">
    <property type="entry name" value="GATASE"/>
</dbReference>
<dbReference type="InterPro" id="IPR002474">
    <property type="entry name" value="CarbamoylP_synth_ssu_N"/>
</dbReference>
<feature type="active site" evidence="8">
    <location>
        <position position="369"/>
    </location>
</feature>
<dbReference type="EMBL" id="DVFZ01000122">
    <property type="protein sequence ID" value="HIQ84035.1"/>
    <property type="molecule type" value="Genomic_DNA"/>
</dbReference>
<dbReference type="NCBIfam" id="NF009475">
    <property type="entry name" value="PRK12838.1"/>
    <property type="match status" value="1"/>
</dbReference>
<evidence type="ECO:0000256" key="4">
    <source>
        <dbReference type="ARBA" id="ARBA00022741"/>
    </source>
</evidence>
<evidence type="ECO:0000259" key="9">
    <source>
        <dbReference type="SMART" id="SM01097"/>
    </source>
</evidence>
<dbReference type="InterPro" id="IPR050472">
    <property type="entry name" value="Anth_synth/Amidotransfase"/>
</dbReference>
<dbReference type="PRINTS" id="PR00099">
    <property type="entry name" value="CPSGATASE"/>
</dbReference>
<proteinExistence type="inferred from homology"/>
<dbReference type="Gene3D" id="3.40.50.880">
    <property type="match status" value="1"/>
</dbReference>
<dbReference type="InterPro" id="IPR035686">
    <property type="entry name" value="CPSase_GATase1"/>
</dbReference>
<dbReference type="GO" id="GO:0006207">
    <property type="term" value="P:'de novo' pyrimidine nucleobase biosynthetic process"/>
    <property type="evidence" value="ECO:0007669"/>
    <property type="project" value="InterPro"/>
</dbReference>
<comment type="catalytic activity">
    <reaction evidence="7 8">
        <text>hydrogencarbonate + L-glutamine + 2 ATP + H2O = carbamoyl phosphate + L-glutamate + 2 ADP + phosphate + 2 H(+)</text>
        <dbReference type="Rhea" id="RHEA:18633"/>
        <dbReference type="ChEBI" id="CHEBI:15377"/>
        <dbReference type="ChEBI" id="CHEBI:15378"/>
        <dbReference type="ChEBI" id="CHEBI:17544"/>
        <dbReference type="ChEBI" id="CHEBI:29985"/>
        <dbReference type="ChEBI" id="CHEBI:30616"/>
        <dbReference type="ChEBI" id="CHEBI:43474"/>
        <dbReference type="ChEBI" id="CHEBI:58228"/>
        <dbReference type="ChEBI" id="CHEBI:58359"/>
        <dbReference type="ChEBI" id="CHEBI:456216"/>
        <dbReference type="EC" id="6.3.5.5"/>
    </reaction>
</comment>
<evidence type="ECO:0000256" key="8">
    <source>
        <dbReference type="HAMAP-Rule" id="MF_01209"/>
    </source>
</evidence>
<dbReference type="SUPFAM" id="SSF52317">
    <property type="entry name" value="Class I glutamine amidotransferase-like"/>
    <property type="match status" value="1"/>
</dbReference>
<dbReference type="HAMAP" id="MF_01209">
    <property type="entry name" value="CPSase_S_chain"/>
    <property type="match status" value="1"/>
</dbReference>
<feature type="binding site" evidence="8">
    <location>
        <position position="327"/>
    </location>
    <ligand>
        <name>L-glutamine</name>
        <dbReference type="ChEBI" id="CHEBI:58359"/>
    </ligand>
</feature>
<evidence type="ECO:0000256" key="7">
    <source>
        <dbReference type="ARBA" id="ARBA00048816"/>
    </source>
</evidence>
<dbReference type="SMART" id="SM01097">
    <property type="entry name" value="CPSase_sm_chain"/>
    <property type="match status" value="1"/>
</dbReference>
<feature type="binding site" evidence="8">
    <location>
        <position position="289"/>
    </location>
    <ligand>
        <name>L-glutamine</name>
        <dbReference type="ChEBI" id="CHEBI:58359"/>
    </ligand>
</feature>
<dbReference type="InterPro" id="IPR029062">
    <property type="entry name" value="Class_I_gatase-like"/>
</dbReference>
<keyword evidence="8" id="KW-0665">Pyrimidine biosynthesis</keyword>
<feature type="binding site" evidence="8">
    <location>
        <position position="87"/>
    </location>
    <ligand>
        <name>L-glutamine</name>
        <dbReference type="ChEBI" id="CHEBI:58359"/>
    </ligand>
</feature>
<feature type="binding site" evidence="8">
    <location>
        <position position="260"/>
    </location>
    <ligand>
        <name>L-glutamine</name>
        <dbReference type="ChEBI" id="CHEBI:58359"/>
    </ligand>
</feature>
<evidence type="ECO:0000256" key="1">
    <source>
        <dbReference type="ARBA" id="ARBA00005077"/>
    </source>
</evidence>
<feature type="binding site" evidence="8">
    <location>
        <position position="330"/>
    </location>
    <ligand>
        <name>L-glutamine</name>
        <dbReference type="ChEBI" id="CHEBI:58359"/>
    </ligand>
</feature>
<comment type="function">
    <text evidence="8">Small subunit of the glutamine-dependent carbamoyl phosphate synthetase (CPSase). CPSase catalyzes the formation of carbamoyl phosphate from the ammonia moiety of glutamine, carbonate, and phosphate donated by ATP, constituting the first step of 2 biosynthetic pathways, one leading to arginine and/or urea and the other to pyrimidine nucleotides. The small subunit (glutamine amidotransferase) binds and cleaves glutamine to supply the large subunit with the substrate ammonia.</text>
</comment>
<keyword evidence="5 8" id="KW-0067">ATP-binding</keyword>
<sequence>MPDARRAGAHGQDPRAPAAAAYHRLGRSESRRCHPERGDRGVKKRYLVLASGEVFEGLAFGAEGEGLGELVFTTNMCGYPETLTDPSYAGQIILQTFPLIGNYGMIPEDYEGECLARGYVVREACDFPSNFRCQGTLDAFLKERGVPGIMGVDTREITRILREEGVTNALICNEVPTDLSRVRAYAVRGAVAAASVKAPEEASCKRERFRVALIDYGAKHNIVRELNKRGCHVTVLPHDTPAGEVLLGGYDGAMLSNGPGDPADNAFEIAQIREIMGRLPVFGICLGHQLMALAQGGTTVKLKYGHRGANQPVRDLLGERTLITSQNHGYAVETDGVPGVLRFVNANDGTFEGVDYPALNAFSVQFHPEACAGPQDTEGLFDRFIAMMGGNAYADA</sequence>
<comment type="pathway">
    <text evidence="1 8">Amino-acid biosynthesis; L-arginine biosynthesis; carbamoyl phosphate from bicarbonate: step 1/1.</text>
</comment>
<dbReference type="AlphaFoldDB" id="A0A9D1CYZ1"/>
<dbReference type="GO" id="GO:0004088">
    <property type="term" value="F:carbamoyl-phosphate synthase (glutamine-hydrolyzing) activity"/>
    <property type="evidence" value="ECO:0007669"/>
    <property type="project" value="UniProtKB-UniRule"/>
</dbReference>
<evidence type="ECO:0000256" key="3">
    <source>
        <dbReference type="ARBA" id="ARBA00022598"/>
    </source>
</evidence>
<comment type="catalytic activity">
    <reaction evidence="8">
        <text>L-glutamine + H2O = L-glutamate + NH4(+)</text>
        <dbReference type="Rhea" id="RHEA:15889"/>
        <dbReference type="ChEBI" id="CHEBI:15377"/>
        <dbReference type="ChEBI" id="CHEBI:28938"/>
        <dbReference type="ChEBI" id="CHEBI:29985"/>
        <dbReference type="ChEBI" id="CHEBI:58359"/>
    </reaction>
</comment>
<keyword evidence="3 8" id="KW-0436">Ligase</keyword>
<feature type="domain" description="Carbamoyl-phosphate synthase small subunit N-terminal" evidence="9">
    <location>
        <begin position="43"/>
        <end position="172"/>
    </location>
</feature>
<dbReference type="PRINTS" id="PR00096">
    <property type="entry name" value="GATASE"/>
</dbReference>
<dbReference type="GO" id="GO:0006526">
    <property type="term" value="P:L-arginine biosynthetic process"/>
    <property type="evidence" value="ECO:0007669"/>
    <property type="project" value="UniProtKB-UniRule"/>
</dbReference>
<gene>
    <name evidence="8 10" type="primary">carA</name>
    <name evidence="10" type="ORF">IAA52_13170</name>
</gene>
<dbReference type="CDD" id="cd01744">
    <property type="entry name" value="GATase1_CPSase"/>
    <property type="match status" value="1"/>
</dbReference>
<dbReference type="GO" id="GO:0044205">
    <property type="term" value="P:'de novo' UMP biosynthetic process"/>
    <property type="evidence" value="ECO:0007669"/>
    <property type="project" value="UniProtKB-UniRule"/>
</dbReference>
<dbReference type="SUPFAM" id="SSF52021">
    <property type="entry name" value="Carbamoyl phosphate synthetase, small subunit N-terminal domain"/>
    <property type="match status" value="1"/>
</dbReference>
<feature type="active site" description="Nucleophile" evidence="8">
    <location>
        <position position="285"/>
    </location>
</feature>
<keyword evidence="8" id="KW-0055">Arginine biosynthesis</keyword>
<organism evidence="10 11">
    <name type="scientific">Candidatus Pullichristensenella stercorigallinarum</name>
    <dbReference type="NCBI Taxonomy" id="2840909"/>
    <lineage>
        <taxon>Bacteria</taxon>
        <taxon>Bacillati</taxon>
        <taxon>Bacillota</taxon>
        <taxon>Clostridia</taxon>
        <taxon>Candidatus Pullichristensenella</taxon>
    </lineage>
</organism>
<reference evidence="10" key="2">
    <citation type="journal article" date="2021" name="PeerJ">
        <title>Extensive microbial diversity within the chicken gut microbiome revealed by metagenomics and culture.</title>
        <authorList>
            <person name="Gilroy R."/>
            <person name="Ravi A."/>
            <person name="Getino M."/>
            <person name="Pursley I."/>
            <person name="Horton D.L."/>
            <person name="Alikhan N.F."/>
            <person name="Baker D."/>
            <person name="Gharbi K."/>
            <person name="Hall N."/>
            <person name="Watson M."/>
            <person name="Adriaenssens E.M."/>
            <person name="Foster-Nyarko E."/>
            <person name="Jarju S."/>
            <person name="Secka A."/>
            <person name="Antonio M."/>
            <person name="Oren A."/>
            <person name="Chaudhuri R.R."/>
            <person name="La Ragione R."/>
            <person name="Hildebrand F."/>
            <person name="Pallen M.J."/>
        </authorList>
    </citation>
    <scope>NUCLEOTIDE SEQUENCE</scope>
    <source>
        <strain evidence="10">ChiSjej6B24-2974</strain>
    </source>
</reference>
<evidence type="ECO:0000256" key="2">
    <source>
        <dbReference type="ARBA" id="ARBA00007800"/>
    </source>
</evidence>
<evidence type="ECO:0000256" key="5">
    <source>
        <dbReference type="ARBA" id="ARBA00022840"/>
    </source>
</evidence>
<dbReference type="PANTHER" id="PTHR43418">
    <property type="entry name" value="MULTIFUNCTIONAL TRYPTOPHAN BIOSYNTHESIS PROTEIN-RELATED"/>
    <property type="match status" value="1"/>
</dbReference>
<feature type="binding site" evidence="8">
    <location>
        <position position="286"/>
    </location>
    <ligand>
        <name>L-glutamine</name>
        <dbReference type="ChEBI" id="CHEBI:58359"/>
    </ligand>
</feature>
<reference evidence="10" key="1">
    <citation type="submission" date="2020-10" db="EMBL/GenBank/DDBJ databases">
        <authorList>
            <person name="Gilroy R."/>
        </authorList>
    </citation>
    <scope>NUCLEOTIDE SEQUENCE</scope>
    <source>
        <strain evidence="10">ChiSjej6B24-2974</strain>
    </source>
</reference>
<keyword evidence="8" id="KW-0028">Amino-acid biosynthesis</keyword>
<comment type="similarity">
    <text evidence="2 8">Belongs to the CarA family.</text>
</comment>
<dbReference type="Pfam" id="PF00988">
    <property type="entry name" value="CPSase_sm_chain"/>
    <property type="match status" value="1"/>
</dbReference>
<comment type="caution">
    <text evidence="10">The sequence shown here is derived from an EMBL/GenBank/DDBJ whole genome shotgun (WGS) entry which is preliminary data.</text>
</comment>
<feature type="binding site" evidence="8">
    <location>
        <position position="258"/>
    </location>
    <ligand>
        <name>L-glutamine</name>
        <dbReference type="ChEBI" id="CHEBI:58359"/>
    </ligand>
</feature>
<keyword evidence="4 8" id="KW-0547">Nucleotide-binding</keyword>
<dbReference type="GO" id="GO:0006541">
    <property type="term" value="P:glutamine metabolic process"/>
    <property type="evidence" value="ECO:0007669"/>
    <property type="project" value="InterPro"/>
</dbReference>
<feature type="region of interest" description="CPSase" evidence="8">
    <location>
        <begin position="1"/>
        <end position="211"/>
    </location>
</feature>
<comment type="subunit">
    <text evidence="8">Composed of two chains; the small (or glutamine) chain promotes the hydrolysis of glutamine to ammonia, which is used by the large (or ammonia) chain to synthesize carbamoyl phosphate. Tetramer of heterodimers (alpha,beta)4.</text>
</comment>
<dbReference type="InterPro" id="IPR006274">
    <property type="entry name" value="CarbamoylP_synth_ssu"/>
</dbReference>
<feature type="active site" evidence="8">
    <location>
        <position position="367"/>
    </location>
</feature>
<dbReference type="NCBIfam" id="TIGR01368">
    <property type="entry name" value="CPSaseIIsmall"/>
    <property type="match status" value="1"/>
</dbReference>
<dbReference type="PANTHER" id="PTHR43418:SF7">
    <property type="entry name" value="CARBAMOYL-PHOSPHATE SYNTHASE SMALL CHAIN"/>
    <property type="match status" value="1"/>
</dbReference>
<dbReference type="InterPro" id="IPR036480">
    <property type="entry name" value="CarbP_synth_ssu_N_sf"/>
</dbReference>
<dbReference type="Pfam" id="PF00117">
    <property type="entry name" value="GATase"/>
    <property type="match status" value="1"/>
</dbReference>
<evidence type="ECO:0000313" key="11">
    <source>
        <dbReference type="Proteomes" id="UP000824260"/>
    </source>
</evidence>
<dbReference type="PRINTS" id="PR00097">
    <property type="entry name" value="ANTSNTHASEII"/>
</dbReference>
<evidence type="ECO:0000313" key="10">
    <source>
        <dbReference type="EMBL" id="HIQ84035.1"/>
    </source>
</evidence>
<dbReference type="PROSITE" id="PS51273">
    <property type="entry name" value="GATASE_TYPE_1"/>
    <property type="match status" value="1"/>
</dbReference>
<keyword evidence="6 8" id="KW-0315">Glutamine amidotransferase</keyword>
<accession>A0A9D1CYZ1</accession>
<dbReference type="GO" id="GO:0005524">
    <property type="term" value="F:ATP binding"/>
    <property type="evidence" value="ECO:0007669"/>
    <property type="project" value="UniProtKB-UniRule"/>
</dbReference>